<gene>
    <name evidence="2" type="ORF">DdX_00536</name>
</gene>
<organism evidence="2 3">
    <name type="scientific">Ditylenchus destructor</name>
    <dbReference type="NCBI Taxonomy" id="166010"/>
    <lineage>
        <taxon>Eukaryota</taxon>
        <taxon>Metazoa</taxon>
        <taxon>Ecdysozoa</taxon>
        <taxon>Nematoda</taxon>
        <taxon>Chromadorea</taxon>
        <taxon>Rhabditida</taxon>
        <taxon>Tylenchina</taxon>
        <taxon>Tylenchomorpha</taxon>
        <taxon>Sphaerularioidea</taxon>
        <taxon>Anguinidae</taxon>
        <taxon>Anguininae</taxon>
        <taxon>Ditylenchus</taxon>
    </lineage>
</organism>
<feature type="compositionally biased region" description="Polar residues" evidence="1">
    <location>
        <begin position="25"/>
        <end position="52"/>
    </location>
</feature>
<evidence type="ECO:0000256" key="1">
    <source>
        <dbReference type="SAM" id="MobiDB-lite"/>
    </source>
</evidence>
<evidence type="ECO:0000313" key="2">
    <source>
        <dbReference type="EMBL" id="KAI1728362.1"/>
    </source>
</evidence>
<keyword evidence="3" id="KW-1185">Reference proteome</keyword>
<dbReference type="EMBL" id="JAKKPZ010000001">
    <property type="protein sequence ID" value="KAI1728362.1"/>
    <property type="molecule type" value="Genomic_DNA"/>
</dbReference>
<reference evidence="2" key="1">
    <citation type="submission" date="2022-01" db="EMBL/GenBank/DDBJ databases">
        <title>Genome Sequence Resource for Two Populations of Ditylenchus destructor, the Migratory Endoparasitic Phytonematode.</title>
        <authorList>
            <person name="Zhang H."/>
            <person name="Lin R."/>
            <person name="Xie B."/>
        </authorList>
    </citation>
    <scope>NUCLEOTIDE SEQUENCE</scope>
    <source>
        <strain evidence="2">BazhouSP</strain>
    </source>
</reference>
<protein>
    <submittedName>
        <fullName evidence="2">Uncharacterized protein</fullName>
    </submittedName>
</protein>
<feature type="compositionally biased region" description="Polar residues" evidence="1">
    <location>
        <begin position="248"/>
        <end position="271"/>
    </location>
</feature>
<proteinExistence type="predicted"/>
<comment type="caution">
    <text evidence="2">The sequence shown here is derived from an EMBL/GenBank/DDBJ whole genome shotgun (WGS) entry which is preliminary data.</text>
</comment>
<dbReference type="AlphaFoldDB" id="A0AAD4RD06"/>
<feature type="compositionally biased region" description="Basic residues" evidence="1">
    <location>
        <begin position="523"/>
        <end position="536"/>
    </location>
</feature>
<evidence type="ECO:0000313" key="3">
    <source>
        <dbReference type="Proteomes" id="UP001201812"/>
    </source>
</evidence>
<feature type="region of interest" description="Disordered" evidence="1">
    <location>
        <begin position="25"/>
        <end position="57"/>
    </location>
</feature>
<feature type="region of interest" description="Disordered" evidence="1">
    <location>
        <begin position="475"/>
        <end position="557"/>
    </location>
</feature>
<sequence>MNSNKYMTYETYREQREREQRIATASMNSAQTKSNWSDQWGSFSTTTSTKQPKSVDAASDGRLYHTAASSRTPYDLASNDYLRNGFSVTNSQLGNDPLTSLRTAKNRIHRIVIDSTVSGQQIRANLAEAAIMMITRAELTVQQLLTERSMALFNGDSRTAEILTRRAKDIHDDALFNAYSDLLLNKDEANSFGINSVWTPSFGYQPHQKSYNPIYTNSFGEHNPQYQSRKKSKKQRHRSNHRRRKYSAESQNMPETPSSQHTLRNTNTYKSSPDLFSLNRSHSESASFLSQGFKASKDSDAVGVNSNHRKHAGRDVEINASFPSMEKQAALTKQEFDVSYKEVKKNRRLADGPIVGTYRNVDGQTDSTTPAISSAVLELNNHQLSRCPFVENNLQPCELCGLARFPDKANHPKCRGKKPADGGAWCPLCSALVLPSNSKETWLAHLRNACYNNPRSWRWLQADWERLEDDPRGDDLLANLSKEGNERKTGPYAGRPVQGTSQAGPSGGMQGQQPIIDPDHMRSAIKRLNHEHRINRARSAAAAAHRRAHDADSEDGN</sequence>
<name>A0AAD4RD06_9BILA</name>
<accession>A0AAD4RD06</accession>
<dbReference type="Proteomes" id="UP001201812">
    <property type="component" value="Unassembled WGS sequence"/>
</dbReference>
<feature type="region of interest" description="Disordered" evidence="1">
    <location>
        <begin position="213"/>
        <end position="277"/>
    </location>
</feature>
<feature type="compositionally biased region" description="Basic residues" evidence="1">
    <location>
        <begin position="228"/>
        <end position="245"/>
    </location>
</feature>